<evidence type="ECO:0000256" key="3">
    <source>
        <dbReference type="ARBA" id="ARBA00022490"/>
    </source>
</evidence>
<dbReference type="SUPFAM" id="SSF55804">
    <property type="entry name" value="Phoshotransferase/anion transport protein"/>
    <property type="match status" value="1"/>
</dbReference>
<keyword evidence="12" id="KW-1185">Reference proteome</keyword>
<evidence type="ECO:0000313" key="12">
    <source>
        <dbReference type="Proteomes" id="UP000516320"/>
    </source>
</evidence>
<keyword evidence="2" id="KW-0813">Transport</keyword>
<dbReference type="InterPro" id="IPR016152">
    <property type="entry name" value="PTrfase/Anion_transptr"/>
</dbReference>
<dbReference type="PROSITE" id="PS51094">
    <property type="entry name" value="PTS_EIIA_TYPE_2"/>
    <property type="match status" value="1"/>
</dbReference>
<dbReference type="Proteomes" id="UP000516320">
    <property type="component" value="Chromosome"/>
</dbReference>
<proteinExistence type="predicted"/>
<dbReference type="AlphaFoldDB" id="A0A7H0SPB7"/>
<dbReference type="EMBL" id="CP046884">
    <property type="protein sequence ID" value="QNQ90392.1"/>
    <property type="molecule type" value="Genomic_DNA"/>
</dbReference>
<evidence type="ECO:0000256" key="4">
    <source>
        <dbReference type="ARBA" id="ARBA00022553"/>
    </source>
</evidence>
<dbReference type="GO" id="GO:0005737">
    <property type="term" value="C:cytoplasm"/>
    <property type="evidence" value="ECO:0007669"/>
    <property type="project" value="UniProtKB-SubCell"/>
</dbReference>
<accession>A0A7H0SPB7</accession>
<evidence type="ECO:0000256" key="6">
    <source>
        <dbReference type="ARBA" id="ARBA00022683"/>
    </source>
</evidence>
<organism evidence="11 12">
    <name type="scientific">Corynebacterium poyangense</name>
    <dbReference type="NCBI Taxonomy" id="2684405"/>
    <lineage>
        <taxon>Bacteria</taxon>
        <taxon>Bacillati</taxon>
        <taxon>Actinomycetota</taxon>
        <taxon>Actinomycetes</taxon>
        <taxon>Mycobacteriales</taxon>
        <taxon>Corynebacteriaceae</taxon>
        <taxon>Corynebacterium</taxon>
    </lineage>
</organism>
<keyword evidence="3" id="KW-0963">Cytoplasm</keyword>
<sequence>MAELALPLHRIVVGSHTEWSHAVRSCLSLLEKDGLITSTYSNAVITSIKSGEGLYMDLGYEVLLAHTRPEQGSLGVGLALTVLDSPVLLNGDQRHPIRQIWGLCALDSHSHQELMANFAKVLMNEAIRQKISQATSATEIHDLISQA</sequence>
<dbReference type="InterPro" id="IPR002178">
    <property type="entry name" value="PTS_EIIA_type-2_dom"/>
</dbReference>
<evidence type="ECO:0000256" key="9">
    <source>
        <dbReference type="ARBA" id="ARBA00041175"/>
    </source>
</evidence>
<gene>
    <name evidence="11" type="ORF">GP475_06910</name>
</gene>
<evidence type="ECO:0000256" key="7">
    <source>
        <dbReference type="ARBA" id="ARBA00022777"/>
    </source>
</evidence>
<dbReference type="KEGG" id="cpoy:GP475_06910"/>
<dbReference type="PANTHER" id="PTHR36203">
    <property type="entry name" value="ASCORBATE-SPECIFIC PTS SYSTEM EIIA COMPONENT"/>
    <property type="match status" value="1"/>
</dbReference>
<dbReference type="InterPro" id="IPR051351">
    <property type="entry name" value="Ascorbate-PTS_EIIA_comp"/>
</dbReference>
<dbReference type="PANTHER" id="PTHR36203:SF1">
    <property type="entry name" value="ASCORBATE-SPECIFIC PTS SYSTEM EIIA COMPONENT"/>
    <property type="match status" value="1"/>
</dbReference>
<reference evidence="11 12" key="1">
    <citation type="submission" date="2019-12" db="EMBL/GenBank/DDBJ databases">
        <title>Corynebacterium sp. nov., isolated from feces of the Anser Albifrons in China.</title>
        <authorList>
            <person name="Liu Q."/>
        </authorList>
    </citation>
    <scope>NUCLEOTIDE SEQUENCE [LARGE SCALE GENOMIC DNA]</scope>
    <source>
        <strain evidence="11 12">4H37-19</strain>
    </source>
</reference>
<evidence type="ECO:0000313" key="11">
    <source>
        <dbReference type="EMBL" id="QNQ90392.1"/>
    </source>
</evidence>
<dbReference type="Gene3D" id="3.40.930.10">
    <property type="entry name" value="Mannitol-specific EII, Chain A"/>
    <property type="match status" value="1"/>
</dbReference>
<comment type="subcellular location">
    <subcellularLocation>
        <location evidence="1">Cytoplasm</location>
    </subcellularLocation>
</comment>
<keyword evidence="6" id="KW-0598">Phosphotransferase system</keyword>
<keyword evidence="7" id="KW-0418">Kinase</keyword>
<evidence type="ECO:0000256" key="1">
    <source>
        <dbReference type="ARBA" id="ARBA00004496"/>
    </source>
</evidence>
<dbReference type="GO" id="GO:0009401">
    <property type="term" value="P:phosphoenolpyruvate-dependent sugar phosphotransferase system"/>
    <property type="evidence" value="ECO:0007669"/>
    <property type="project" value="UniProtKB-KW"/>
</dbReference>
<evidence type="ECO:0000256" key="2">
    <source>
        <dbReference type="ARBA" id="ARBA00022448"/>
    </source>
</evidence>
<dbReference type="RefSeq" id="WP_187973708.1">
    <property type="nucleotide sequence ID" value="NZ_CP046884.1"/>
</dbReference>
<comment type="function">
    <text evidence="8">The phosphoenolpyruvate-dependent sugar phosphotransferase system (sugar PTS), a major carbohydrate active transport system, catalyzes the phosphorylation of incoming sugar substrates concomitantly with their translocation across the cell membrane. The enzyme II UlaABC PTS system is involved in ascorbate transport.</text>
</comment>
<keyword evidence="4" id="KW-0597">Phosphoprotein</keyword>
<dbReference type="Pfam" id="PF00359">
    <property type="entry name" value="PTS_EIIA_2"/>
    <property type="match status" value="1"/>
</dbReference>
<dbReference type="GO" id="GO:0016301">
    <property type="term" value="F:kinase activity"/>
    <property type="evidence" value="ECO:0007669"/>
    <property type="project" value="UniProtKB-KW"/>
</dbReference>
<keyword evidence="5" id="KW-0808">Transferase</keyword>
<protein>
    <recommendedName>
        <fullName evidence="9">Ascorbate-specific PTS system EIIA component</fullName>
    </recommendedName>
    <alternativeName>
        <fullName evidence="10">Ascorbate-specific phosphotransferase enzyme IIA component</fullName>
    </alternativeName>
</protein>
<evidence type="ECO:0000256" key="8">
    <source>
        <dbReference type="ARBA" id="ARBA00037387"/>
    </source>
</evidence>
<evidence type="ECO:0000256" key="10">
    <source>
        <dbReference type="ARBA" id="ARBA00042072"/>
    </source>
</evidence>
<name>A0A7H0SPB7_9CORY</name>
<evidence type="ECO:0000256" key="5">
    <source>
        <dbReference type="ARBA" id="ARBA00022679"/>
    </source>
</evidence>